<dbReference type="PANTHER" id="PTHR35569:SF1">
    <property type="entry name" value="CYANAMIDE HYDRATASE DDI2-RELATED"/>
    <property type="match status" value="1"/>
</dbReference>
<evidence type="ECO:0000313" key="2">
    <source>
        <dbReference type="Proteomes" id="UP001057998"/>
    </source>
</evidence>
<organism evidence="1 2">
    <name type="scientific">Photobacterium atrarenae</name>
    <dbReference type="NCBI Taxonomy" id="865757"/>
    <lineage>
        <taxon>Bacteria</taxon>
        <taxon>Pseudomonadati</taxon>
        <taxon>Pseudomonadota</taxon>
        <taxon>Gammaproteobacteria</taxon>
        <taxon>Vibrionales</taxon>
        <taxon>Vibrionaceae</taxon>
        <taxon>Photobacterium</taxon>
    </lineage>
</organism>
<dbReference type="Gene3D" id="1.10.3210.10">
    <property type="entry name" value="Hypothetical protein af1432"/>
    <property type="match status" value="1"/>
</dbReference>
<dbReference type="Proteomes" id="UP001057998">
    <property type="component" value="Chromosome 2"/>
</dbReference>
<name>A0ABY5GJH2_9GAMM</name>
<proteinExistence type="predicted"/>
<evidence type="ECO:0000313" key="1">
    <source>
        <dbReference type="EMBL" id="UTV29464.1"/>
    </source>
</evidence>
<dbReference type="EMBL" id="CP101509">
    <property type="protein sequence ID" value="UTV29464.1"/>
    <property type="molecule type" value="Genomic_DNA"/>
</dbReference>
<dbReference type="SUPFAM" id="SSF109604">
    <property type="entry name" value="HD-domain/PDEase-like"/>
    <property type="match status" value="1"/>
</dbReference>
<sequence>MSALTTTKPKPGKACMLCHLASGAVTSSLSKARSRIRRHQPPYLPPEAYAIPDSALSQKALALVTECSPTFLLNHSLRSYAFGLAMAHKVKQPIDQEVFFVGSVMHDLGLTETYAGAETFEIEGARAAREFCLRHDLAPQKADLVHEMVALHNSVGVAHRCDPEIALLHFGAGADVAGLWGHDLNRRTIAEVLARFPEEGFKPGMIALIEQEVQRKPQSYMSTLVELGFLKQMAKACW</sequence>
<dbReference type="RefSeq" id="WP_255390781.1">
    <property type="nucleotide sequence ID" value="NZ_CP101509.1"/>
</dbReference>
<protein>
    <submittedName>
        <fullName evidence="1">HD domain-containing protein</fullName>
    </submittedName>
</protein>
<gene>
    <name evidence="1" type="ORF">NNL38_20815</name>
</gene>
<keyword evidence="2" id="KW-1185">Reference proteome</keyword>
<dbReference type="PANTHER" id="PTHR35569">
    <property type="entry name" value="CYANAMIDE HYDRATASE DDI2-RELATED"/>
    <property type="match status" value="1"/>
</dbReference>
<reference evidence="1" key="1">
    <citation type="submission" date="2022-07" db="EMBL/GenBank/DDBJ databases">
        <title>Genome sequencing of Photobacterium atrarenae GJH2-4.</title>
        <authorList>
            <person name="Park S.-J."/>
        </authorList>
    </citation>
    <scope>NUCLEOTIDE SEQUENCE</scope>
    <source>
        <strain evidence="1">GJH2-4</strain>
    </source>
</reference>
<accession>A0ABY5GJH2</accession>